<accession>A0A1H9NMM4</accession>
<name>A0A1H9NMM4_9BURK</name>
<evidence type="ECO:0000313" key="2">
    <source>
        <dbReference type="Proteomes" id="UP000199766"/>
    </source>
</evidence>
<gene>
    <name evidence="1" type="ORF">SAMN02982919_02273</name>
</gene>
<dbReference type="Proteomes" id="UP000199766">
    <property type="component" value="Unassembled WGS sequence"/>
</dbReference>
<protein>
    <submittedName>
        <fullName evidence="1">Uncharacterized protein</fullName>
    </submittedName>
</protein>
<proteinExistence type="predicted"/>
<dbReference type="RefSeq" id="WP_091457612.1">
    <property type="nucleotide sequence ID" value="NZ_FOGD01000007.1"/>
</dbReference>
<dbReference type="STRING" id="180197.SAMN02982919_02273"/>
<evidence type="ECO:0000313" key="1">
    <source>
        <dbReference type="EMBL" id="SER37186.1"/>
    </source>
</evidence>
<sequence>MPHKTITAPILRPRLAYPALMPMGLEIAIPRANTFFATSADVELSESGNFLLAGKWPTHLDAIGNLCPSEFSIVANSDGVIAGIEVKGAGKSDWIDVDLLDRRTLSVLLNAWTDEQIAKSSPGLFEGQSENS</sequence>
<dbReference type="AlphaFoldDB" id="A0A1H9NMM4"/>
<keyword evidence="2" id="KW-1185">Reference proteome</keyword>
<dbReference type="EMBL" id="FOGD01000007">
    <property type="protein sequence ID" value="SER37186.1"/>
    <property type="molecule type" value="Genomic_DNA"/>
</dbReference>
<reference evidence="1 2" key="1">
    <citation type="submission" date="2016-10" db="EMBL/GenBank/DDBJ databases">
        <authorList>
            <person name="de Groot N.N."/>
        </authorList>
    </citation>
    <scope>NUCLEOTIDE SEQUENCE [LARGE SCALE GENOMIC DNA]</scope>
    <source>
        <strain evidence="1 2">ATCC 35958</strain>
    </source>
</reference>
<organism evidence="1 2">
    <name type="scientific">Giesbergeria anulus</name>
    <dbReference type="NCBI Taxonomy" id="180197"/>
    <lineage>
        <taxon>Bacteria</taxon>
        <taxon>Pseudomonadati</taxon>
        <taxon>Pseudomonadota</taxon>
        <taxon>Betaproteobacteria</taxon>
        <taxon>Burkholderiales</taxon>
        <taxon>Comamonadaceae</taxon>
        <taxon>Giesbergeria</taxon>
    </lineage>
</organism>